<keyword evidence="2" id="KW-1185">Reference proteome</keyword>
<proteinExistence type="predicted"/>
<gene>
    <name evidence="1" type="ORF">K457DRAFT_139552</name>
</gene>
<dbReference type="Proteomes" id="UP000078512">
    <property type="component" value="Unassembled WGS sequence"/>
</dbReference>
<evidence type="ECO:0000313" key="1">
    <source>
        <dbReference type="EMBL" id="OAQ27294.1"/>
    </source>
</evidence>
<evidence type="ECO:0008006" key="3">
    <source>
        <dbReference type="Google" id="ProtNLM"/>
    </source>
</evidence>
<name>A0A197JSJ8_9FUNG</name>
<dbReference type="EMBL" id="KV442058">
    <property type="protein sequence ID" value="OAQ27294.1"/>
    <property type="molecule type" value="Genomic_DNA"/>
</dbReference>
<accession>A0A197JSJ8</accession>
<dbReference type="AlphaFoldDB" id="A0A197JSJ8"/>
<organism evidence="1 2">
    <name type="scientific">Linnemannia elongata AG-77</name>
    <dbReference type="NCBI Taxonomy" id="1314771"/>
    <lineage>
        <taxon>Eukaryota</taxon>
        <taxon>Fungi</taxon>
        <taxon>Fungi incertae sedis</taxon>
        <taxon>Mucoromycota</taxon>
        <taxon>Mortierellomycotina</taxon>
        <taxon>Mortierellomycetes</taxon>
        <taxon>Mortierellales</taxon>
        <taxon>Mortierellaceae</taxon>
        <taxon>Linnemannia</taxon>
    </lineage>
</organism>
<reference evidence="1 2" key="1">
    <citation type="submission" date="2016-05" db="EMBL/GenBank/DDBJ databases">
        <title>Genome sequencing reveals origins of a unique bacterial endosymbiosis in the earliest lineages of terrestrial Fungi.</title>
        <authorList>
            <consortium name="DOE Joint Genome Institute"/>
            <person name="Uehling J."/>
            <person name="Gryganskyi A."/>
            <person name="Hameed K."/>
            <person name="Tschaplinski T."/>
            <person name="Misztal P."/>
            <person name="Wu S."/>
            <person name="Desiro A."/>
            <person name="Vande Pol N."/>
            <person name="Du Z.-Y."/>
            <person name="Zienkiewicz A."/>
            <person name="Zienkiewicz K."/>
            <person name="Morin E."/>
            <person name="Tisserant E."/>
            <person name="Splivallo R."/>
            <person name="Hainaut M."/>
            <person name="Henrissat B."/>
            <person name="Ohm R."/>
            <person name="Kuo A."/>
            <person name="Yan J."/>
            <person name="Lipzen A."/>
            <person name="Nolan M."/>
            <person name="Labutti K."/>
            <person name="Barry K."/>
            <person name="Goldstein A."/>
            <person name="Labbe J."/>
            <person name="Schadt C."/>
            <person name="Tuskan G."/>
            <person name="Grigoriev I."/>
            <person name="Martin F."/>
            <person name="Vilgalys R."/>
            <person name="Bonito G."/>
        </authorList>
    </citation>
    <scope>NUCLEOTIDE SEQUENCE [LARGE SCALE GENOMIC DNA]</scope>
    <source>
        <strain evidence="1 2">AG-77</strain>
    </source>
</reference>
<sequence>MTIQGVYLEPIRKETIEFQDIDHHFESKLVVLYEIIYAETVNGYLGSEDEWDGTTYCHGTSHCGCIDTKIANSQDDRIPVYAWCESAHCCTKGIIKSGFLKAKSSQGHVFSQQVGTARAMAISKTFGTASESPLLSIFVCVAKNPQNAVTYGFGAYHTVLNDNEILPVYIAIISK</sequence>
<protein>
    <recommendedName>
        <fullName evidence="3">PARP catalytic domain-containing protein</fullName>
    </recommendedName>
</protein>
<dbReference type="OrthoDB" id="2406351at2759"/>
<evidence type="ECO:0000313" key="2">
    <source>
        <dbReference type="Proteomes" id="UP000078512"/>
    </source>
</evidence>